<comment type="subcellular location">
    <subcellularLocation>
        <location evidence="1">Endoplasmic reticulum membrane</location>
        <topology evidence="1">Single-pass type I membrane protein</topology>
    </subcellularLocation>
</comment>
<dbReference type="PANTHER" id="PTHR12953:SF0">
    <property type="entry name" value="SUN DOMAIN-CONTAINING OSSIFICATION FACTOR"/>
    <property type="match status" value="1"/>
</dbReference>
<evidence type="ECO:0000259" key="14">
    <source>
        <dbReference type="PROSITE" id="PS51469"/>
    </source>
</evidence>
<dbReference type="InterPro" id="IPR012919">
    <property type="entry name" value="SUN_dom"/>
</dbReference>
<dbReference type="RefSeq" id="XP_049264298.1">
    <property type="nucleotide sequence ID" value="XM_049406135.1"/>
</dbReference>
<evidence type="ECO:0000256" key="12">
    <source>
        <dbReference type="SAM" id="Phobius"/>
    </source>
</evidence>
<dbReference type="Proteomes" id="UP000694255">
    <property type="component" value="Unassembled WGS sequence"/>
</dbReference>
<dbReference type="GO" id="GO:0034975">
    <property type="term" value="P:protein folding in endoplasmic reticulum"/>
    <property type="evidence" value="ECO:0007669"/>
    <property type="project" value="TreeGrafter"/>
</dbReference>
<dbReference type="PANTHER" id="PTHR12953">
    <property type="entry name" value="MEMBRANE PROTEIN CH1 RELATED"/>
    <property type="match status" value="1"/>
</dbReference>
<organism evidence="15 16">
    <name type="scientific">[Candida] subhashii</name>
    <dbReference type="NCBI Taxonomy" id="561895"/>
    <lineage>
        <taxon>Eukaryota</taxon>
        <taxon>Fungi</taxon>
        <taxon>Dikarya</taxon>
        <taxon>Ascomycota</taxon>
        <taxon>Saccharomycotina</taxon>
        <taxon>Pichiomycetes</taxon>
        <taxon>Debaryomycetaceae</taxon>
        <taxon>Spathaspora</taxon>
    </lineage>
</organism>
<dbReference type="OrthoDB" id="266334at2759"/>
<accession>A0A8J5UP68</accession>
<evidence type="ECO:0000256" key="13">
    <source>
        <dbReference type="SAM" id="SignalP"/>
    </source>
</evidence>
<dbReference type="GeneID" id="73469191"/>
<dbReference type="PROSITE" id="PS51469">
    <property type="entry name" value="SUN"/>
    <property type="match status" value="1"/>
</dbReference>
<evidence type="ECO:0000256" key="1">
    <source>
        <dbReference type="ARBA" id="ARBA00004115"/>
    </source>
</evidence>
<keyword evidence="6 12" id="KW-0472">Membrane</keyword>
<evidence type="ECO:0000256" key="6">
    <source>
        <dbReference type="ARBA" id="ARBA00023136"/>
    </source>
</evidence>
<keyword evidence="7" id="KW-0325">Glycoprotein</keyword>
<evidence type="ECO:0000256" key="4">
    <source>
        <dbReference type="ARBA" id="ARBA00022824"/>
    </source>
</evidence>
<evidence type="ECO:0000256" key="11">
    <source>
        <dbReference type="SAM" id="MobiDB-lite"/>
    </source>
</evidence>
<keyword evidence="3 13" id="KW-0732">Signal</keyword>
<keyword evidence="5 12" id="KW-1133">Transmembrane helix</keyword>
<keyword evidence="16" id="KW-1185">Reference proteome</keyword>
<feature type="compositionally biased region" description="Polar residues" evidence="11">
    <location>
        <begin position="208"/>
        <end position="254"/>
    </location>
</feature>
<name>A0A8J5UP68_9ASCO</name>
<evidence type="ECO:0000256" key="10">
    <source>
        <dbReference type="ARBA" id="ARBA00075366"/>
    </source>
</evidence>
<dbReference type="GO" id="GO:0005789">
    <property type="term" value="C:endoplasmic reticulum membrane"/>
    <property type="evidence" value="ECO:0007669"/>
    <property type="project" value="UniProtKB-SubCell"/>
</dbReference>
<evidence type="ECO:0000256" key="5">
    <source>
        <dbReference type="ARBA" id="ARBA00022989"/>
    </source>
</evidence>
<comment type="similarity">
    <text evidence="8">Belongs to the SLP1 family.</text>
</comment>
<feature type="signal peptide" evidence="13">
    <location>
        <begin position="1"/>
        <end position="33"/>
    </location>
</feature>
<feature type="domain" description="SUN" evidence="14">
    <location>
        <begin position="246"/>
        <end position="420"/>
    </location>
</feature>
<gene>
    <name evidence="15" type="ORF">J8A68_002390</name>
</gene>
<comment type="caution">
    <text evidence="15">The sequence shown here is derived from an EMBL/GenBank/DDBJ whole genome shotgun (WGS) entry which is preliminary data.</text>
</comment>
<protein>
    <recommendedName>
        <fullName evidence="10">SUN-like protein 1</fullName>
    </recommendedName>
</protein>
<evidence type="ECO:0000256" key="8">
    <source>
        <dbReference type="ARBA" id="ARBA00061226"/>
    </source>
</evidence>
<dbReference type="AlphaFoldDB" id="A0A8J5UP68"/>
<feature type="transmembrane region" description="Helical" evidence="12">
    <location>
        <begin position="621"/>
        <end position="638"/>
    </location>
</feature>
<evidence type="ECO:0000256" key="9">
    <source>
        <dbReference type="ARBA" id="ARBA00064635"/>
    </source>
</evidence>
<evidence type="ECO:0000313" key="15">
    <source>
        <dbReference type="EMBL" id="KAG7664066.1"/>
    </source>
</evidence>
<keyword evidence="2 12" id="KW-0812">Transmembrane</keyword>
<reference evidence="15 16" key="1">
    <citation type="journal article" date="2021" name="DNA Res.">
        <title>Genome analysis of Candida subhashii reveals its hybrid nature and dual mitochondrial genome conformations.</title>
        <authorList>
            <person name="Mixao V."/>
            <person name="Hegedusova E."/>
            <person name="Saus E."/>
            <person name="Pryszcz L.P."/>
            <person name="Cillingova A."/>
            <person name="Nosek J."/>
            <person name="Gabaldon T."/>
        </authorList>
    </citation>
    <scope>NUCLEOTIDE SEQUENCE [LARGE SCALE GENOMIC DNA]</scope>
    <source>
        <strain evidence="15 16">CBS 10753</strain>
    </source>
</reference>
<feature type="region of interest" description="Disordered" evidence="11">
    <location>
        <begin position="208"/>
        <end position="264"/>
    </location>
</feature>
<feature type="chain" id="PRO_5035243945" description="SUN-like protein 1" evidence="13">
    <location>
        <begin position="34"/>
        <end position="705"/>
    </location>
</feature>
<comment type="subunit">
    <text evidence="9">Interacts with EMP65.</text>
</comment>
<proteinExistence type="inferred from homology"/>
<sequence length="705" mass="79144">MLHSRRRMLSLLRCPTGLLILVGLLWLLSSVDCQSNSTTTTFDVVESPPFTSIPSNSVTTITTTVVKTLIVESDTSTSSIISKASKSGKIWNWQKKVSTTLSKTTTTSQRMSPLNTTVPNIFQAHNISSSSSPLSLVLNDMRSSNSAVPIISTSSVSSQTQLLQQLHTQQDTNNTHNTNNNISNIIDECHFMSFEEWKKHKIEAVSNNTDSPAASQLAPSISSSTSPQLVKNQNSTRLKNNTSNKTSTPKGISTSKEEVASSGQNQTIIETEGKLYKDKFNYASADCAATVVKTNKNAKGASAILKENKDSYLLNQCSIPDKFVIIELCQDILVQQVVIGNFEFFSSMFKDVKISVSDRFPTSNWKLLGEFVAENKRDIQTFRIENPLIWARYLKIEILSHYGSEFYCPISVVRVHGKTMMDEFKEDEEKRHMEKNEEKVIEQEVQPETNNELDFLYINSSLANDFKVFMPHLDLNAFLKDINGTNITKQICTPNTTNEPITTTASSTTQESIYKNIMKRLSLLESNATLSLLYIEEQSKLLSLAFSNLEKKQKSNFNTLINSVNITLINQLLSFRDSYNTLHEQYRKLYHVQESNHRELLLETNKKLGVLTGELVFQKRVVMFNSIIIMCLLVYVVLTRDVEIIQQPENIDDSGRGEPASQSVMVDGEVLVKSHPASKSTTTATTTGSSPFRPFTYKHIKHKLV</sequence>
<dbReference type="FunFam" id="2.60.120.260:FF:000099">
    <property type="entry name" value="Uncharacterized protein, isoform C"/>
    <property type="match status" value="1"/>
</dbReference>
<evidence type="ECO:0000256" key="7">
    <source>
        <dbReference type="ARBA" id="ARBA00023180"/>
    </source>
</evidence>
<dbReference type="EMBL" id="JAGSYN010000108">
    <property type="protein sequence ID" value="KAG7664066.1"/>
    <property type="molecule type" value="Genomic_DNA"/>
</dbReference>
<evidence type="ECO:0000256" key="3">
    <source>
        <dbReference type="ARBA" id="ARBA00022729"/>
    </source>
</evidence>
<keyword evidence="4" id="KW-0256">Endoplasmic reticulum</keyword>
<evidence type="ECO:0000256" key="2">
    <source>
        <dbReference type="ARBA" id="ARBA00022692"/>
    </source>
</evidence>
<dbReference type="Pfam" id="PF07738">
    <property type="entry name" value="Sad1_UNC"/>
    <property type="match status" value="1"/>
</dbReference>
<dbReference type="InterPro" id="IPR045120">
    <property type="entry name" value="Suco/Slp1-like"/>
</dbReference>
<evidence type="ECO:0000313" key="16">
    <source>
        <dbReference type="Proteomes" id="UP000694255"/>
    </source>
</evidence>